<evidence type="ECO:0000256" key="1">
    <source>
        <dbReference type="SAM" id="Phobius"/>
    </source>
</evidence>
<evidence type="ECO:0000313" key="3">
    <source>
        <dbReference type="Proteomes" id="UP000824243"/>
    </source>
</evidence>
<comment type="caution">
    <text evidence="2">The sequence shown here is derived from an EMBL/GenBank/DDBJ whole genome shotgun (WGS) entry which is preliminary data.</text>
</comment>
<name>A0A9D2AS50_9FIRM</name>
<organism evidence="2 3">
    <name type="scientific">Candidatus Mediterraneibacter caccavium</name>
    <dbReference type="NCBI Taxonomy" id="2838661"/>
    <lineage>
        <taxon>Bacteria</taxon>
        <taxon>Bacillati</taxon>
        <taxon>Bacillota</taxon>
        <taxon>Clostridia</taxon>
        <taxon>Lachnospirales</taxon>
        <taxon>Lachnospiraceae</taxon>
        <taxon>Mediterraneibacter</taxon>
    </lineage>
</organism>
<accession>A0A9D2AS50</accession>
<gene>
    <name evidence="2" type="ORF">H9981_02710</name>
</gene>
<feature type="transmembrane region" description="Helical" evidence="1">
    <location>
        <begin position="7"/>
        <end position="30"/>
    </location>
</feature>
<reference evidence="2" key="2">
    <citation type="submission" date="2021-04" db="EMBL/GenBank/DDBJ databases">
        <authorList>
            <person name="Gilroy R."/>
        </authorList>
    </citation>
    <scope>NUCLEOTIDE SEQUENCE</scope>
    <source>
        <strain evidence="2">ChiSjej5B23-15282</strain>
    </source>
</reference>
<protein>
    <submittedName>
        <fullName evidence="2">Uncharacterized protein</fullName>
    </submittedName>
</protein>
<reference evidence="2" key="1">
    <citation type="journal article" date="2021" name="PeerJ">
        <title>Extensive microbial diversity within the chicken gut microbiome revealed by metagenomics and culture.</title>
        <authorList>
            <person name="Gilroy R."/>
            <person name="Ravi A."/>
            <person name="Getino M."/>
            <person name="Pursley I."/>
            <person name="Horton D.L."/>
            <person name="Alikhan N.F."/>
            <person name="Baker D."/>
            <person name="Gharbi K."/>
            <person name="Hall N."/>
            <person name="Watson M."/>
            <person name="Adriaenssens E.M."/>
            <person name="Foster-Nyarko E."/>
            <person name="Jarju S."/>
            <person name="Secka A."/>
            <person name="Antonio M."/>
            <person name="Oren A."/>
            <person name="Chaudhuri R.R."/>
            <person name="La Ragione R."/>
            <person name="Hildebrand F."/>
            <person name="Pallen M.J."/>
        </authorList>
    </citation>
    <scope>NUCLEOTIDE SEQUENCE</scope>
    <source>
        <strain evidence="2">ChiSjej5B23-15282</strain>
    </source>
</reference>
<dbReference type="EMBL" id="DXFA01000051">
    <property type="protein sequence ID" value="HIX47918.1"/>
    <property type="molecule type" value="Genomic_DNA"/>
</dbReference>
<evidence type="ECO:0000313" key="2">
    <source>
        <dbReference type="EMBL" id="HIX47918.1"/>
    </source>
</evidence>
<keyword evidence="1" id="KW-0812">Transmembrane</keyword>
<keyword evidence="1" id="KW-1133">Transmembrane helix</keyword>
<sequence length="81" mass="8259">MKKAKRILALAGAVLLVCMYACTLIFALMGSPASTGLFKASVAATILVPVLLYAYILVARLLKGSGSDEAAGNDPGADSDV</sequence>
<dbReference type="Proteomes" id="UP000824243">
    <property type="component" value="Unassembled WGS sequence"/>
</dbReference>
<keyword evidence="1" id="KW-0472">Membrane</keyword>
<dbReference type="AlphaFoldDB" id="A0A9D2AS50"/>
<proteinExistence type="predicted"/>
<feature type="transmembrane region" description="Helical" evidence="1">
    <location>
        <begin position="36"/>
        <end position="58"/>
    </location>
</feature>